<organism evidence="3 4">
    <name type="scientific">Paenibacillus agricola</name>
    <dbReference type="NCBI Taxonomy" id="2716264"/>
    <lineage>
        <taxon>Bacteria</taxon>
        <taxon>Bacillati</taxon>
        <taxon>Bacillota</taxon>
        <taxon>Bacilli</taxon>
        <taxon>Bacillales</taxon>
        <taxon>Paenibacillaceae</taxon>
        <taxon>Paenibacillus</taxon>
    </lineage>
</organism>
<gene>
    <name evidence="3" type="ORF">G9U52_30045</name>
</gene>
<sequence length="592" mass="67131">MKHMFKKYPIYYLLYGGFSSFMVILLVVVIGLAYSLSAQEMVKNTSYYQQNVLNELYSKIGIQMRSIEQISLAASRNSILFDYSPLSRDQYSDHKKSAELEEFLANITYATPMISSIQFYTKNVVPIQSQTPVVFIEEEKAKQEVWYDWVQNTDFTWIGERTIKLFNGEFAVISFARKVYSPTGEYSGLLLLNIKAATIQALVRGETSDANRILLDSGGRTITLIGDPELRNNIKDFLPSINNGSGYLKVNTEGYTLANSQSHLMVWSKHFNSDWTLVEFTPWKQITAGSVHNAFILWLVGILTIFLSLFFTLLFSNQFIKPIRLLLHEMGRYSANANKVKLPEDYSNEYGVLFSGYRKLIDRIQELYLSLENQYKGQKKAEIKALQAMINPHFLYNTLDQLNWMALGAGQDKMSEILELMGKMFRIGLSNGESLITIREELLHAGCYMQIQQLRWEEGLIVSVDVPHELESFFIPKMTLQPFIENAIMHGFDGRTSGSISIHAAKEAESIVITISDDGVGLKKNWNSGEKRSTGGYGIRNVKERFEAFFGIVYGIEISNNELSSGVTVIIRIPQLTNNDIEGLGKPVDSLA</sequence>
<keyword evidence="1" id="KW-0812">Transmembrane</keyword>
<keyword evidence="1" id="KW-0472">Membrane</keyword>
<dbReference type="InterPro" id="IPR050640">
    <property type="entry name" value="Bact_2-comp_sensor_kinase"/>
</dbReference>
<feature type="transmembrane region" description="Helical" evidence="1">
    <location>
        <begin position="295"/>
        <end position="315"/>
    </location>
</feature>
<evidence type="ECO:0000313" key="4">
    <source>
        <dbReference type="Proteomes" id="UP001165962"/>
    </source>
</evidence>
<evidence type="ECO:0000259" key="2">
    <source>
        <dbReference type="Pfam" id="PF06580"/>
    </source>
</evidence>
<dbReference type="InterPro" id="IPR010559">
    <property type="entry name" value="Sig_transdc_His_kin_internal"/>
</dbReference>
<dbReference type="Proteomes" id="UP001165962">
    <property type="component" value="Unassembled WGS sequence"/>
</dbReference>
<accession>A0ABX0JFS2</accession>
<dbReference type="Gene3D" id="6.10.340.10">
    <property type="match status" value="1"/>
</dbReference>
<keyword evidence="4" id="KW-1185">Reference proteome</keyword>
<dbReference type="SUPFAM" id="SSF55874">
    <property type="entry name" value="ATPase domain of HSP90 chaperone/DNA topoisomerase II/histidine kinase"/>
    <property type="match status" value="1"/>
</dbReference>
<keyword evidence="3" id="KW-0808">Transferase</keyword>
<dbReference type="RefSeq" id="WP_166154637.1">
    <property type="nucleotide sequence ID" value="NZ_JAAOIW010000015.1"/>
</dbReference>
<protein>
    <submittedName>
        <fullName evidence="3">Sensor histidine kinase</fullName>
    </submittedName>
</protein>
<dbReference type="PANTHER" id="PTHR34220">
    <property type="entry name" value="SENSOR HISTIDINE KINASE YPDA"/>
    <property type="match status" value="1"/>
</dbReference>
<evidence type="ECO:0000313" key="3">
    <source>
        <dbReference type="EMBL" id="NHN34066.1"/>
    </source>
</evidence>
<dbReference type="Gene3D" id="3.30.565.10">
    <property type="entry name" value="Histidine kinase-like ATPase, C-terminal domain"/>
    <property type="match status" value="1"/>
</dbReference>
<dbReference type="GO" id="GO:0016301">
    <property type="term" value="F:kinase activity"/>
    <property type="evidence" value="ECO:0007669"/>
    <property type="project" value="UniProtKB-KW"/>
</dbReference>
<keyword evidence="3" id="KW-0418">Kinase</keyword>
<feature type="domain" description="Signal transduction histidine kinase internal region" evidence="2">
    <location>
        <begin position="381"/>
        <end position="458"/>
    </location>
</feature>
<proteinExistence type="predicted"/>
<dbReference type="EMBL" id="JAAOIW010000015">
    <property type="protein sequence ID" value="NHN34066.1"/>
    <property type="molecule type" value="Genomic_DNA"/>
</dbReference>
<reference evidence="3" key="1">
    <citation type="submission" date="2020-03" db="EMBL/GenBank/DDBJ databases">
        <title>Draft sequencing of Paenibacilllus sp. S3N08.</title>
        <authorList>
            <person name="Kim D.-U."/>
        </authorList>
    </citation>
    <scope>NUCLEOTIDE SEQUENCE</scope>
    <source>
        <strain evidence="3">S3N08</strain>
    </source>
</reference>
<dbReference type="Pfam" id="PF06580">
    <property type="entry name" value="His_kinase"/>
    <property type="match status" value="1"/>
</dbReference>
<comment type="caution">
    <text evidence="3">The sequence shown here is derived from an EMBL/GenBank/DDBJ whole genome shotgun (WGS) entry which is preliminary data.</text>
</comment>
<dbReference type="PANTHER" id="PTHR34220:SF7">
    <property type="entry name" value="SENSOR HISTIDINE KINASE YPDA"/>
    <property type="match status" value="1"/>
</dbReference>
<evidence type="ECO:0000256" key="1">
    <source>
        <dbReference type="SAM" id="Phobius"/>
    </source>
</evidence>
<name>A0ABX0JFS2_9BACL</name>
<feature type="transmembrane region" description="Helical" evidence="1">
    <location>
        <begin position="12"/>
        <end position="36"/>
    </location>
</feature>
<keyword evidence="1" id="KW-1133">Transmembrane helix</keyword>
<dbReference type="InterPro" id="IPR036890">
    <property type="entry name" value="HATPase_C_sf"/>
</dbReference>